<accession>A0ABY7PVV1</accession>
<evidence type="ECO:0000256" key="1">
    <source>
        <dbReference type="SAM" id="SignalP"/>
    </source>
</evidence>
<name>A0ABY7PVV1_9ACTN</name>
<keyword evidence="3" id="KW-1185">Reference proteome</keyword>
<feature type="chain" id="PRO_5045111534" description="Sugar ABC transporter substrate-binding protein" evidence="1">
    <location>
        <begin position="23"/>
        <end position="146"/>
    </location>
</feature>
<dbReference type="EMBL" id="CP115450">
    <property type="protein sequence ID" value="WBP84567.1"/>
    <property type="molecule type" value="Genomic_DNA"/>
</dbReference>
<dbReference type="RefSeq" id="WP_270139883.1">
    <property type="nucleotide sequence ID" value="NZ_CP115450.1"/>
</dbReference>
<evidence type="ECO:0000313" key="2">
    <source>
        <dbReference type="EMBL" id="WBP84567.1"/>
    </source>
</evidence>
<dbReference type="Pfam" id="PF01547">
    <property type="entry name" value="SBP_bac_1"/>
    <property type="match status" value="1"/>
</dbReference>
<evidence type="ECO:0008006" key="4">
    <source>
        <dbReference type="Google" id="ProtNLM"/>
    </source>
</evidence>
<organism evidence="2 3">
    <name type="scientific">Kitasatospora cathayae</name>
    <dbReference type="NCBI Taxonomy" id="3004092"/>
    <lineage>
        <taxon>Bacteria</taxon>
        <taxon>Bacillati</taxon>
        <taxon>Actinomycetota</taxon>
        <taxon>Actinomycetes</taxon>
        <taxon>Kitasatosporales</taxon>
        <taxon>Streptomycetaceae</taxon>
        <taxon>Kitasatospora</taxon>
    </lineage>
</organism>
<reference evidence="3" key="1">
    <citation type="submission" date="2022-12" db="EMBL/GenBank/DDBJ databases">
        <authorList>
            <person name="Mo P."/>
        </authorList>
    </citation>
    <scope>NUCLEOTIDE SEQUENCE [LARGE SCALE GENOMIC DNA]</scope>
    <source>
        <strain evidence="3">HUAS 3-15</strain>
    </source>
</reference>
<proteinExistence type="predicted"/>
<sequence length="146" mass="14995">MKASSHPSATALAVLTAAVLTATVVTGCSPGGDHTGDAAGTSGGVVKRDFWGWAPGYDQSVALFNRTHPNIQVAFDMTASGSKGGYTKTLTAAKAGNAPRLTQVGYETLPSFDAAGALSDVTKYASAARPQFADWTWKQVTIGGRT</sequence>
<feature type="signal peptide" evidence="1">
    <location>
        <begin position="1"/>
        <end position="22"/>
    </location>
</feature>
<keyword evidence="1" id="KW-0732">Signal</keyword>
<dbReference type="SUPFAM" id="SSF53850">
    <property type="entry name" value="Periplasmic binding protein-like II"/>
    <property type="match status" value="1"/>
</dbReference>
<dbReference type="InterPro" id="IPR006059">
    <property type="entry name" value="SBP"/>
</dbReference>
<protein>
    <recommendedName>
        <fullName evidence="4">Sugar ABC transporter substrate-binding protein</fullName>
    </recommendedName>
</protein>
<gene>
    <name evidence="2" type="ORF">O1G21_00955</name>
</gene>
<dbReference type="PROSITE" id="PS51257">
    <property type="entry name" value="PROKAR_LIPOPROTEIN"/>
    <property type="match status" value="1"/>
</dbReference>
<dbReference type="Gene3D" id="3.40.190.10">
    <property type="entry name" value="Periplasmic binding protein-like II"/>
    <property type="match status" value="1"/>
</dbReference>
<dbReference type="Proteomes" id="UP001212821">
    <property type="component" value="Chromosome"/>
</dbReference>
<evidence type="ECO:0000313" key="3">
    <source>
        <dbReference type="Proteomes" id="UP001212821"/>
    </source>
</evidence>